<dbReference type="AlphaFoldDB" id="A0A5C6BTI7"/>
<sequence length="312" mass="35186">MSSPRLGYPNLGFGVGLRAVHYPYILKHHPNVDWFEIISENYIDSQGRPRYVLDQIAERYPLVMHGVSLSIGSTDPVDFEYLAKLKRLGAEINAVWISDHLCWTGVAGQNAHDLLPIPLNEETLAHVTERIRIVQDVLERPIVLENPSTYVTFAASTISEWEFLTRMAEQTNCGLLLDVNNIYVSCYNHDLDPREYLQAVPHDRVVQFHLAGHTNCGTHIIDTHDGHVIDSVWELYREAHHLTGGSSTLLEWDANIPEFPILHAEVLKAQRFMGKAEVATEQADLPDEVSWEASPQASTVPHPLSFINADVE</sequence>
<dbReference type="Pfam" id="PF05114">
    <property type="entry name" value="MbnB_TglH_ChrH"/>
    <property type="match status" value="1"/>
</dbReference>
<dbReference type="PANTHER" id="PTHR42194">
    <property type="entry name" value="UPF0276 PROTEIN HI_1600"/>
    <property type="match status" value="1"/>
</dbReference>
<dbReference type="InterPro" id="IPR036237">
    <property type="entry name" value="Xyl_isomerase-like_sf"/>
</dbReference>
<reference evidence="1 2" key="1">
    <citation type="submission" date="2019-02" db="EMBL/GenBank/DDBJ databases">
        <title>Deep-cultivation of Planctomycetes and their phenomic and genomic characterization uncovers novel biology.</title>
        <authorList>
            <person name="Wiegand S."/>
            <person name="Jogler M."/>
            <person name="Boedeker C."/>
            <person name="Pinto D."/>
            <person name="Vollmers J."/>
            <person name="Rivas-Marin E."/>
            <person name="Kohn T."/>
            <person name="Peeters S.H."/>
            <person name="Heuer A."/>
            <person name="Rast P."/>
            <person name="Oberbeckmann S."/>
            <person name="Bunk B."/>
            <person name="Jeske O."/>
            <person name="Meyerdierks A."/>
            <person name="Storesund J.E."/>
            <person name="Kallscheuer N."/>
            <person name="Luecker S."/>
            <person name="Lage O.M."/>
            <person name="Pohl T."/>
            <person name="Merkel B.J."/>
            <person name="Hornburger P."/>
            <person name="Mueller R.-W."/>
            <person name="Bruemmer F."/>
            <person name="Labrenz M."/>
            <person name="Spormann A.M."/>
            <person name="Op Den Camp H."/>
            <person name="Overmann J."/>
            <person name="Amann R."/>
            <person name="Jetten M.S.M."/>
            <person name="Mascher T."/>
            <person name="Medema M.H."/>
            <person name="Devos D.P."/>
            <person name="Kaster A.-K."/>
            <person name="Ovreas L."/>
            <person name="Rohde M."/>
            <person name="Galperin M.Y."/>
            <person name="Jogler C."/>
        </authorList>
    </citation>
    <scope>NUCLEOTIDE SEQUENCE [LARGE SCALE GENOMIC DNA]</scope>
    <source>
        <strain evidence="1 2">CA54</strain>
    </source>
</reference>
<keyword evidence="2" id="KW-1185">Reference proteome</keyword>
<dbReference type="OrthoDB" id="9763101at2"/>
<evidence type="ECO:0000313" key="2">
    <source>
        <dbReference type="Proteomes" id="UP000320735"/>
    </source>
</evidence>
<dbReference type="NCBIfam" id="NF003818">
    <property type="entry name" value="PRK05409.1"/>
    <property type="match status" value="1"/>
</dbReference>
<accession>A0A5C6BTI7</accession>
<gene>
    <name evidence="1" type="ORF">CA54_29920</name>
</gene>
<dbReference type="PANTHER" id="PTHR42194:SF1">
    <property type="entry name" value="UPF0276 PROTEIN HI_1600"/>
    <property type="match status" value="1"/>
</dbReference>
<dbReference type="Proteomes" id="UP000320735">
    <property type="component" value="Unassembled WGS sequence"/>
</dbReference>
<proteinExistence type="predicted"/>
<name>A0A5C6BTI7_9PLAN</name>
<protein>
    <submittedName>
        <fullName evidence="1">Uncharacterized protein</fullName>
    </submittedName>
</protein>
<evidence type="ECO:0000313" key="1">
    <source>
        <dbReference type="EMBL" id="TWU14149.1"/>
    </source>
</evidence>
<comment type="caution">
    <text evidence="1">The sequence shown here is derived from an EMBL/GenBank/DDBJ whole genome shotgun (WGS) entry which is preliminary data.</text>
</comment>
<dbReference type="EMBL" id="SJPP01000001">
    <property type="protein sequence ID" value="TWU14149.1"/>
    <property type="molecule type" value="Genomic_DNA"/>
</dbReference>
<dbReference type="Gene3D" id="3.20.20.150">
    <property type="entry name" value="Divalent-metal-dependent TIM barrel enzymes"/>
    <property type="match status" value="1"/>
</dbReference>
<organism evidence="1 2">
    <name type="scientific">Symmachiella macrocystis</name>
    <dbReference type="NCBI Taxonomy" id="2527985"/>
    <lineage>
        <taxon>Bacteria</taxon>
        <taxon>Pseudomonadati</taxon>
        <taxon>Planctomycetota</taxon>
        <taxon>Planctomycetia</taxon>
        <taxon>Planctomycetales</taxon>
        <taxon>Planctomycetaceae</taxon>
        <taxon>Symmachiella</taxon>
    </lineage>
</organism>
<dbReference type="InterPro" id="IPR007801">
    <property type="entry name" value="MbnB/TglH/ChrH"/>
</dbReference>
<dbReference type="RefSeq" id="WP_146372394.1">
    <property type="nucleotide sequence ID" value="NZ_SJPP01000001.1"/>
</dbReference>
<dbReference type="SUPFAM" id="SSF51658">
    <property type="entry name" value="Xylose isomerase-like"/>
    <property type="match status" value="1"/>
</dbReference>